<dbReference type="AlphaFoldDB" id="A0A4R2BRK6"/>
<sequence>MTMVPSMDQRLLRYIWTHTRPQQFWLLAVVLVSMVPYFLAFDLPRQIINGPIQGGGFEVAGATQPFMRVVVPLPFLGSTVLFPGIDVGRSSMLLGLSLIVSGQPMASGLKFHGIRASMSAAGQP</sequence>
<protein>
    <submittedName>
        <fullName evidence="1">Uncharacterized protein</fullName>
    </submittedName>
</protein>
<dbReference type="Proteomes" id="UP000295351">
    <property type="component" value="Unassembled WGS sequence"/>
</dbReference>
<gene>
    <name evidence="1" type="ORF">EV665_1681</name>
</gene>
<comment type="caution">
    <text evidence="1">The sequence shown here is derived from an EMBL/GenBank/DDBJ whole genome shotgun (WGS) entry which is preliminary data.</text>
</comment>
<dbReference type="EMBL" id="SLVX01000068">
    <property type="protein sequence ID" value="TCN30076.1"/>
    <property type="molecule type" value="Genomic_DNA"/>
</dbReference>
<keyword evidence="2" id="KW-1185">Reference proteome</keyword>
<evidence type="ECO:0000313" key="2">
    <source>
        <dbReference type="Proteomes" id="UP000295351"/>
    </source>
</evidence>
<organism evidence="1 2">
    <name type="scientific">Shinella granuli</name>
    <dbReference type="NCBI Taxonomy" id="323621"/>
    <lineage>
        <taxon>Bacteria</taxon>
        <taxon>Pseudomonadati</taxon>
        <taxon>Pseudomonadota</taxon>
        <taxon>Alphaproteobacteria</taxon>
        <taxon>Hyphomicrobiales</taxon>
        <taxon>Rhizobiaceae</taxon>
        <taxon>Shinella</taxon>
    </lineage>
</organism>
<accession>A0A4R2BRK6</accession>
<name>A0A4R2BRK6_SHIGR</name>
<evidence type="ECO:0000313" key="1">
    <source>
        <dbReference type="EMBL" id="TCN30076.1"/>
    </source>
</evidence>
<proteinExistence type="predicted"/>
<reference evidence="1 2" key="1">
    <citation type="submission" date="2019-03" db="EMBL/GenBank/DDBJ databases">
        <title>Genomic Encyclopedia of Type Strains, Phase IV (KMG-IV): sequencing the most valuable type-strain genomes for metagenomic binning, comparative biology and taxonomic classification.</title>
        <authorList>
            <person name="Goeker M."/>
        </authorList>
    </citation>
    <scope>NUCLEOTIDE SEQUENCE [LARGE SCALE GENOMIC DNA]</scope>
    <source>
        <strain evidence="1 2">DSM 18401</strain>
    </source>
</reference>